<evidence type="ECO:0000313" key="2">
    <source>
        <dbReference type="EMBL" id="KAF2191219.1"/>
    </source>
</evidence>
<organism evidence="2 3">
    <name type="scientific">Zopfia rhizophila CBS 207.26</name>
    <dbReference type="NCBI Taxonomy" id="1314779"/>
    <lineage>
        <taxon>Eukaryota</taxon>
        <taxon>Fungi</taxon>
        <taxon>Dikarya</taxon>
        <taxon>Ascomycota</taxon>
        <taxon>Pezizomycotina</taxon>
        <taxon>Dothideomycetes</taxon>
        <taxon>Dothideomycetes incertae sedis</taxon>
        <taxon>Zopfiaceae</taxon>
        <taxon>Zopfia</taxon>
    </lineage>
</organism>
<evidence type="ECO:0000313" key="3">
    <source>
        <dbReference type="Proteomes" id="UP000800200"/>
    </source>
</evidence>
<proteinExistence type="predicted"/>
<evidence type="ECO:0000256" key="1">
    <source>
        <dbReference type="SAM" id="MobiDB-lite"/>
    </source>
</evidence>
<dbReference type="Proteomes" id="UP000800200">
    <property type="component" value="Unassembled WGS sequence"/>
</dbReference>
<accession>A0A6A6EKG1</accession>
<reference evidence="2" key="1">
    <citation type="journal article" date="2020" name="Stud. Mycol.">
        <title>101 Dothideomycetes genomes: a test case for predicting lifestyles and emergence of pathogens.</title>
        <authorList>
            <person name="Haridas S."/>
            <person name="Albert R."/>
            <person name="Binder M."/>
            <person name="Bloem J."/>
            <person name="Labutti K."/>
            <person name="Salamov A."/>
            <person name="Andreopoulos B."/>
            <person name="Baker S."/>
            <person name="Barry K."/>
            <person name="Bills G."/>
            <person name="Bluhm B."/>
            <person name="Cannon C."/>
            <person name="Castanera R."/>
            <person name="Culley D."/>
            <person name="Daum C."/>
            <person name="Ezra D."/>
            <person name="Gonzalez J."/>
            <person name="Henrissat B."/>
            <person name="Kuo A."/>
            <person name="Liang C."/>
            <person name="Lipzen A."/>
            <person name="Lutzoni F."/>
            <person name="Magnuson J."/>
            <person name="Mondo S."/>
            <person name="Nolan M."/>
            <person name="Ohm R."/>
            <person name="Pangilinan J."/>
            <person name="Park H.-J."/>
            <person name="Ramirez L."/>
            <person name="Alfaro M."/>
            <person name="Sun H."/>
            <person name="Tritt A."/>
            <person name="Yoshinaga Y."/>
            <person name="Zwiers L.-H."/>
            <person name="Turgeon B."/>
            <person name="Goodwin S."/>
            <person name="Spatafora J."/>
            <person name="Crous P."/>
            <person name="Grigoriev I."/>
        </authorList>
    </citation>
    <scope>NUCLEOTIDE SEQUENCE</scope>
    <source>
        <strain evidence="2">CBS 207.26</strain>
    </source>
</reference>
<name>A0A6A6EKG1_9PEZI</name>
<dbReference type="EMBL" id="ML994617">
    <property type="protein sequence ID" value="KAF2191219.1"/>
    <property type="molecule type" value="Genomic_DNA"/>
</dbReference>
<gene>
    <name evidence="2" type="ORF">K469DRAFT_696937</name>
</gene>
<dbReference type="OrthoDB" id="2730545at2759"/>
<protein>
    <submittedName>
        <fullName evidence="2">Uncharacterized protein</fullName>
    </submittedName>
</protein>
<keyword evidence="3" id="KW-1185">Reference proteome</keyword>
<dbReference type="AlphaFoldDB" id="A0A6A6EKG1"/>
<sequence>MSTSAPSNPAQLTEDQKFDGPFHAYAITHSEWPTVAVLYFANVDACKQWWDLLTKAVKAGKLSSNMTESTVKKHSMQWYSWPSSRSPFDSLRDIEKLPDMAEVKGKWSFKCTIGSSDGGFPNLFAFQNENGWPRRQEYQYSVPATVPNQPAANTELLKTNAAILTALDRVNSTLESIQSNMESMRAANSTPGGANWTDGPNWKGGYESYEVVENAYRKAKELKDRGDDRSFSMIFAQLSMELRRKLLDLYTDSKSYDISLGLWSIASSVSTLAVLRSLARFIRALWVTLISSHFSPKLVPMARRKLMHVRELYFVSMGNTKSKPLAEALPAQPPNDTRKAPTSLHSRNTGPYQPCSLLAKKANVLIQAGFMEAPPDNKFQNDPAFSKRAIRVALPRSETGVVLLPARDWYYDIAESVEGFLPPANRFLDSIMEFWLNISARDYVDWLPFAPYIGCLNH</sequence>
<feature type="region of interest" description="Disordered" evidence="1">
    <location>
        <begin position="325"/>
        <end position="352"/>
    </location>
</feature>